<feature type="transmembrane region" description="Helical" evidence="8">
    <location>
        <begin position="309"/>
        <end position="339"/>
    </location>
</feature>
<evidence type="ECO:0000256" key="7">
    <source>
        <dbReference type="ARBA" id="ARBA00023180"/>
    </source>
</evidence>
<proteinExistence type="inferred from homology"/>
<name>A0ABM1DY16_PRICU</name>
<feature type="transmembrane region" description="Helical" evidence="8">
    <location>
        <begin position="514"/>
        <end position="538"/>
    </location>
</feature>
<evidence type="ECO:0000256" key="5">
    <source>
        <dbReference type="ARBA" id="ARBA00022989"/>
    </source>
</evidence>
<keyword evidence="6 8" id="KW-0472">Membrane</keyword>
<dbReference type="Pfam" id="PF16178">
    <property type="entry name" value="Anoct_dimer"/>
    <property type="match status" value="1"/>
</dbReference>
<sequence length="908" mass="104576">MSDGDYFMTSQGSMRAVDPSESEVIELHDVDNQPDEQELLAAGTTSDSQDITPNNGHKSLFFEDGRRRIDFMLCYKPAEDSSMDMRRIYERNLREEGLELEYDHKGLPGVDFVKIHAPWEVLSRYAEIMKLRGPMKEVKREYIEDEVDALFPNQAPETVAEASYWYNQVTAYVTAMFSALLSVFLLDPVAVPTCEKKFTCVYSRDKEYLFGIPENKGDFFSPSQRSLIVDFILRRKKFSDEPDNLFAIGLEKLLSDEVYYAGYPLHEGGFRCVDSPNTRKMFYEQWAAYKKVHKYQPIHHIRNYFGEKIALYFAWVGFYTFMLVPAAIVGVICFIYGLVTMGTDTPSKEICNADYNITMCPLCNQLCDYWNLYETCNHARASHMFDNGATVFFAVFMALWGTIFLELWKRYMAKITYEWDLIEWEHLEEHPRPEFVAKLAASRRKRLNFVTQILEPYIPFWSGKVPRYVFSLSMVLFLIALAMGAVIGVIVYRISVLAAFAFSKDFLLRKNATLITAVSAATINLICIMLLNMVYGKVAHYLTRMEMLRTQSEFDDSLTLKLVLLQFVNYFSSIFYIAFIKGRLAGYPGDPAKILSFRQEECEPGGCLIELCIQLAIIMLGKQFIMNNSIEIALPRIMRFVRRIMFKGDVDDEARQKQWVRDFRLIDMGPNGLFPEYLELLLQFGFLTVFVAAFPLAPLFALINNILEVRIDADKMVTQYRRPIATRAKDIGVWFNLLDAVAKLALICNAFVIAFTSDFIPRLVYTITQSPDGGLTGYVVYSLSEFDTADFANSSAPDNPLSLGYPVSICRYKDYRYPPTSDKPYRHTEHHWHVFAARLAFVVVFENVVVAVTILIRWLIPDIPQDVLEKMRREKYIRNHVVMEKELQRAKDNAVGTPTKRHTFVAVS</sequence>
<evidence type="ECO:0000313" key="13">
    <source>
        <dbReference type="RefSeq" id="XP_014664837.1"/>
    </source>
</evidence>
<dbReference type="InterPro" id="IPR007632">
    <property type="entry name" value="Anoctamin"/>
</dbReference>
<feature type="transmembrane region" description="Helical" evidence="8">
    <location>
        <begin position="731"/>
        <end position="755"/>
    </location>
</feature>
<comment type="similarity">
    <text evidence="2 8">Belongs to the anoctamin family.</text>
</comment>
<dbReference type="PANTHER" id="PTHR12308:SF83">
    <property type="entry name" value="ANOCTAMIN"/>
    <property type="match status" value="1"/>
</dbReference>
<gene>
    <name evidence="13" type="primary">LOC106807098</name>
</gene>
<reference evidence="13" key="1">
    <citation type="submission" date="2025-08" db="UniProtKB">
        <authorList>
            <consortium name="RefSeq"/>
        </authorList>
    </citation>
    <scope>IDENTIFICATION</scope>
</reference>
<dbReference type="Proteomes" id="UP000695022">
    <property type="component" value="Unplaced"/>
</dbReference>
<evidence type="ECO:0000256" key="3">
    <source>
        <dbReference type="ARBA" id="ARBA00022475"/>
    </source>
</evidence>
<keyword evidence="12" id="KW-1185">Reference proteome</keyword>
<feature type="region of interest" description="Disordered" evidence="9">
    <location>
        <begin position="1"/>
        <end position="20"/>
    </location>
</feature>
<evidence type="ECO:0000256" key="9">
    <source>
        <dbReference type="SAM" id="MobiDB-lite"/>
    </source>
</evidence>
<dbReference type="InterPro" id="IPR049452">
    <property type="entry name" value="Anoctamin_TM"/>
</dbReference>
<dbReference type="RefSeq" id="XP_014664837.1">
    <property type="nucleotide sequence ID" value="XM_014809351.1"/>
</dbReference>
<evidence type="ECO:0000256" key="6">
    <source>
        <dbReference type="ARBA" id="ARBA00023136"/>
    </source>
</evidence>
<keyword evidence="4 8" id="KW-0812">Transmembrane</keyword>
<dbReference type="InterPro" id="IPR032394">
    <property type="entry name" value="Anoct_dimer"/>
</dbReference>
<feature type="domain" description="Anoctamin dimerisation" evidence="11">
    <location>
        <begin position="61"/>
        <end position="298"/>
    </location>
</feature>
<dbReference type="PANTHER" id="PTHR12308">
    <property type="entry name" value="ANOCTAMIN"/>
    <property type="match status" value="1"/>
</dbReference>
<evidence type="ECO:0000259" key="10">
    <source>
        <dbReference type="Pfam" id="PF04547"/>
    </source>
</evidence>
<protein>
    <recommendedName>
        <fullName evidence="8">Anoctamin</fullName>
    </recommendedName>
</protein>
<accession>A0ABM1DY16</accession>
<dbReference type="Pfam" id="PF04547">
    <property type="entry name" value="Anoctamin"/>
    <property type="match status" value="1"/>
</dbReference>
<evidence type="ECO:0000313" key="12">
    <source>
        <dbReference type="Proteomes" id="UP000695022"/>
    </source>
</evidence>
<dbReference type="GeneID" id="106807098"/>
<feature type="transmembrane region" description="Helical" evidence="8">
    <location>
        <begin position="558"/>
        <end position="579"/>
    </location>
</feature>
<feature type="transmembrane region" description="Helical" evidence="8">
    <location>
        <begin position="680"/>
        <end position="703"/>
    </location>
</feature>
<evidence type="ECO:0000256" key="8">
    <source>
        <dbReference type="RuleBase" id="RU280814"/>
    </source>
</evidence>
<keyword evidence="3" id="KW-1003">Cell membrane</keyword>
<keyword evidence="5 8" id="KW-1133">Transmembrane helix</keyword>
<evidence type="ECO:0000259" key="11">
    <source>
        <dbReference type="Pfam" id="PF16178"/>
    </source>
</evidence>
<feature type="transmembrane region" description="Helical" evidence="8">
    <location>
        <begin position="835"/>
        <end position="860"/>
    </location>
</feature>
<organism evidence="12 13">
    <name type="scientific">Priapulus caudatus</name>
    <name type="common">Priapulid worm</name>
    <dbReference type="NCBI Taxonomy" id="37621"/>
    <lineage>
        <taxon>Eukaryota</taxon>
        <taxon>Metazoa</taxon>
        <taxon>Ecdysozoa</taxon>
        <taxon>Scalidophora</taxon>
        <taxon>Priapulida</taxon>
        <taxon>Priapulimorpha</taxon>
        <taxon>Priapulimorphida</taxon>
        <taxon>Priapulidae</taxon>
        <taxon>Priapulus</taxon>
    </lineage>
</organism>
<evidence type="ECO:0000256" key="4">
    <source>
        <dbReference type="ARBA" id="ARBA00022692"/>
    </source>
</evidence>
<keyword evidence="7" id="KW-0325">Glycoprotein</keyword>
<feature type="transmembrane region" description="Helical" evidence="8">
    <location>
        <begin position="389"/>
        <end position="408"/>
    </location>
</feature>
<evidence type="ECO:0000256" key="1">
    <source>
        <dbReference type="ARBA" id="ARBA00004651"/>
    </source>
</evidence>
<comment type="subcellular location">
    <subcellularLocation>
        <location evidence="1">Cell membrane</location>
        <topology evidence="1">Multi-pass membrane protein</topology>
    </subcellularLocation>
    <subcellularLocation>
        <location evidence="8">Membrane</location>
        <topology evidence="8">Multi-pass membrane protein</topology>
    </subcellularLocation>
</comment>
<feature type="transmembrane region" description="Helical" evidence="8">
    <location>
        <begin position="468"/>
        <end position="494"/>
    </location>
</feature>
<feature type="domain" description="Anoctamin transmembrane" evidence="10">
    <location>
        <begin position="301"/>
        <end position="874"/>
    </location>
</feature>
<evidence type="ECO:0000256" key="2">
    <source>
        <dbReference type="ARBA" id="ARBA00009671"/>
    </source>
</evidence>